<organism evidence="19 20">
    <name type="scientific">Cellulomonas uda</name>
    <dbReference type="NCBI Taxonomy" id="1714"/>
    <lineage>
        <taxon>Bacteria</taxon>
        <taxon>Bacillati</taxon>
        <taxon>Actinomycetota</taxon>
        <taxon>Actinomycetes</taxon>
        <taxon>Micrococcales</taxon>
        <taxon>Cellulomonadaceae</taxon>
        <taxon>Cellulomonas</taxon>
    </lineage>
</organism>
<keyword evidence="6" id="KW-0285">Flavoprotein</keyword>
<dbReference type="SUPFAM" id="SSF52467">
    <property type="entry name" value="DHS-like NAD/FAD-binding domain"/>
    <property type="match status" value="1"/>
</dbReference>
<dbReference type="GO" id="GO:0050660">
    <property type="term" value="F:flavin adenine dinucleotide binding"/>
    <property type="evidence" value="ECO:0007669"/>
    <property type="project" value="InterPro"/>
</dbReference>
<dbReference type="InterPro" id="IPR000399">
    <property type="entry name" value="TPP-bd_CS"/>
</dbReference>
<protein>
    <recommendedName>
        <fullName evidence="4 14">Acetolactate synthase</fullName>
        <ecNumber evidence="4 14">2.2.1.6</ecNumber>
    </recommendedName>
</protein>
<dbReference type="InterPro" id="IPR045229">
    <property type="entry name" value="TPP_enz"/>
</dbReference>
<dbReference type="InterPro" id="IPR012000">
    <property type="entry name" value="Thiamin_PyroP_enz_cen_dom"/>
</dbReference>
<comment type="caution">
    <text evidence="19">The sequence shown here is derived from an EMBL/GenBank/DDBJ whole genome shotgun (WGS) entry which is preliminary data.</text>
</comment>
<dbReference type="PROSITE" id="PS00187">
    <property type="entry name" value="TPP_ENZYMES"/>
    <property type="match status" value="1"/>
</dbReference>
<dbReference type="InterPro" id="IPR011766">
    <property type="entry name" value="TPP_enzyme_TPP-bd"/>
</dbReference>
<feature type="domain" description="Thiamine pyrophosphate enzyme central" evidence="16">
    <location>
        <begin position="237"/>
        <end position="372"/>
    </location>
</feature>
<evidence type="ECO:0000256" key="11">
    <source>
        <dbReference type="ARBA" id="ARBA00023052"/>
    </source>
</evidence>
<evidence type="ECO:0000256" key="10">
    <source>
        <dbReference type="ARBA" id="ARBA00022842"/>
    </source>
</evidence>
<keyword evidence="11 14" id="KW-0786">Thiamine pyrophosphate</keyword>
<comment type="pathway">
    <text evidence="2 14">Amino-acid biosynthesis; L-valine biosynthesis; L-valine from pyruvate: step 1/4.</text>
</comment>
<reference evidence="19 20" key="1">
    <citation type="submission" date="2019-06" db="EMBL/GenBank/DDBJ databases">
        <title>Whole genome shotgun sequence of Cellulomonas uda NBRC 3747.</title>
        <authorList>
            <person name="Hosoyama A."/>
            <person name="Uohara A."/>
            <person name="Ohji S."/>
            <person name="Ichikawa N."/>
        </authorList>
    </citation>
    <scope>NUCLEOTIDE SEQUENCE [LARGE SCALE GENOMIC DNA]</scope>
    <source>
        <strain evidence="19 20">NBRC 3747</strain>
    </source>
</reference>
<comment type="pathway">
    <text evidence="1 14">Amino-acid biosynthesis; L-isoleucine biosynthesis; L-isoleucine from 2-oxobutanoate: step 1/4.</text>
</comment>
<proteinExistence type="inferred from homology"/>
<evidence type="ECO:0000256" key="3">
    <source>
        <dbReference type="ARBA" id="ARBA00007812"/>
    </source>
</evidence>
<dbReference type="FunFam" id="3.40.50.970:FF:000007">
    <property type="entry name" value="Acetolactate synthase"/>
    <property type="match status" value="1"/>
</dbReference>
<keyword evidence="12 14" id="KW-0100">Branched-chain amino acid biosynthesis</keyword>
<keyword evidence="9" id="KW-0274">FAD</keyword>
<dbReference type="CDD" id="cd00368">
    <property type="entry name" value="Molybdopterin-Binding"/>
    <property type="match status" value="1"/>
</dbReference>
<dbReference type="GO" id="GO:0000287">
    <property type="term" value="F:magnesium ion binding"/>
    <property type="evidence" value="ECO:0007669"/>
    <property type="project" value="UniProtKB-UniRule"/>
</dbReference>
<dbReference type="UniPathway" id="UPA00047">
    <property type="reaction ID" value="UER00055"/>
</dbReference>
<comment type="similarity">
    <text evidence="3 14">Belongs to the TPP enzyme family.</text>
</comment>
<feature type="region of interest" description="Disordered" evidence="15">
    <location>
        <begin position="1"/>
        <end position="36"/>
    </location>
</feature>
<dbReference type="InterPro" id="IPR012846">
    <property type="entry name" value="Acetolactate_synth_lsu"/>
</dbReference>
<dbReference type="PANTHER" id="PTHR18968:SF13">
    <property type="entry name" value="ACETOLACTATE SYNTHASE CATALYTIC SUBUNIT, MITOCHONDRIAL"/>
    <property type="match status" value="1"/>
</dbReference>
<dbReference type="InterPro" id="IPR029061">
    <property type="entry name" value="THDP-binding"/>
</dbReference>
<dbReference type="Pfam" id="PF02775">
    <property type="entry name" value="TPP_enzyme_C"/>
    <property type="match status" value="1"/>
</dbReference>
<evidence type="ECO:0000256" key="8">
    <source>
        <dbReference type="ARBA" id="ARBA00022723"/>
    </source>
</evidence>
<feature type="domain" description="Thiamine pyrophosphate enzyme N-terminal TPP-binding" evidence="18">
    <location>
        <begin position="48"/>
        <end position="162"/>
    </location>
</feature>
<evidence type="ECO:0000256" key="4">
    <source>
        <dbReference type="ARBA" id="ARBA00013145"/>
    </source>
</evidence>
<evidence type="ECO:0000256" key="5">
    <source>
        <dbReference type="ARBA" id="ARBA00022605"/>
    </source>
</evidence>
<dbReference type="GO" id="GO:0009097">
    <property type="term" value="P:isoleucine biosynthetic process"/>
    <property type="evidence" value="ECO:0007669"/>
    <property type="project" value="UniProtKB-UniPathway"/>
</dbReference>
<dbReference type="InterPro" id="IPR029035">
    <property type="entry name" value="DHS-like_NAD/FAD-binding_dom"/>
</dbReference>
<dbReference type="AlphaFoldDB" id="A0A4Y3KBQ0"/>
<dbReference type="SUPFAM" id="SSF52518">
    <property type="entry name" value="Thiamin diphosphate-binding fold (THDP-binding)"/>
    <property type="match status" value="2"/>
</dbReference>
<dbReference type="RefSeq" id="WP_141319045.1">
    <property type="nucleotide sequence ID" value="NZ_BJLP01000010.1"/>
</dbReference>
<feature type="domain" description="Thiamine pyrophosphate enzyme TPP-binding" evidence="17">
    <location>
        <begin position="436"/>
        <end position="591"/>
    </location>
</feature>
<dbReference type="GO" id="GO:0009099">
    <property type="term" value="P:L-valine biosynthetic process"/>
    <property type="evidence" value="ECO:0007669"/>
    <property type="project" value="UniProtKB-UniPathway"/>
</dbReference>
<sequence length="626" mass="66675">MVQGPHPAPPRMPVSPAVVGATARPAPPSAPTPVVPSERVERVTEQVTGAKSIVRSLEEVGAEVVFGIPGGAILPTYDPLMDSTRLRHILVRHEQGAGHAATGYAAATGLVGVCMATSGPGATNLVTPIADANMDSVPMVAITGQVGAAMIGTDAFQEADIVGITLPITKHNYLVTDPADIPRVIAEAFHVAASGRPGPVLVDIAKSAMQASTTFAWPQEVSLPGYHPVTKPHAKQIREAARLLATSRRPVLYVGGGVIRARAAEQLRRLTDASGAPVVTTLMARGALPDTHPQHLGMPGMHGTVAAVAALQKADLIVALGARFDDRVTGLLSSFAPHATVVHADIDPAEIGKNKAVDVPIVGDLREVLTDLLPELEREHAHHGKPDLEGWWRQLDAWRETFGLGFDEPSDGHLAPQHVIQRIGELTGPEATYVAGVGQHQMWAAQFIKYERPNSWLNSGGLGTMGYAVPAAMGAKVGEPDRTVWAIDGDGCFQMTNQELATCAINDIPIKVAVVNNSSLGMVRQWQTLFYESRYSNTDLHTGHGTRRIPDFVKLADAYGCVGLRCETKADVDATIKRALEIDDQPVVVDFTVSRDAMVWPMVAAGVSNDDIQYARGISPAWDRED</sequence>
<evidence type="ECO:0000256" key="15">
    <source>
        <dbReference type="SAM" id="MobiDB-lite"/>
    </source>
</evidence>
<evidence type="ECO:0000256" key="13">
    <source>
        <dbReference type="ARBA" id="ARBA00048670"/>
    </source>
</evidence>
<keyword evidence="7 14" id="KW-0808">Transferase</keyword>
<gene>
    <name evidence="19" type="primary">ilvB</name>
    <name evidence="19" type="ORF">CUD01_08790</name>
</gene>
<dbReference type="Pfam" id="PF02776">
    <property type="entry name" value="TPP_enzyme_N"/>
    <property type="match status" value="1"/>
</dbReference>
<dbReference type="Gene3D" id="3.40.50.970">
    <property type="match status" value="2"/>
</dbReference>
<name>A0A4Y3KBQ0_CELUD</name>
<dbReference type="Gene3D" id="3.40.50.1220">
    <property type="entry name" value="TPP-binding domain"/>
    <property type="match status" value="1"/>
</dbReference>
<accession>A0A4Y3KBQ0</accession>
<evidence type="ECO:0000313" key="19">
    <source>
        <dbReference type="EMBL" id="GEA80435.1"/>
    </source>
</evidence>
<keyword evidence="20" id="KW-1185">Reference proteome</keyword>
<dbReference type="CDD" id="cd07035">
    <property type="entry name" value="TPP_PYR_POX_like"/>
    <property type="match status" value="1"/>
</dbReference>
<dbReference type="NCBIfam" id="TIGR00118">
    <property type="entry name" value="acolac_lg"/>
    <property type="match status" value="1"/>
</dbReference>
<dbReference type="InterPro" id="IPR039368">
    <property type="entry name" value="AHAS_TPP"/>
</dbReference>
<keyword evidence="10 14" id="KW-0460">Magnesium</keyword>
<dbReference type="GO" id="GO:0003984">
    <property type="term" value="F:acetolactate synthase activity"/>
    <property type="evidence" value="ECO:0007669"/>
    <property type="project" value="UniProtKB-EC"/>
</dbReference>
<keyword evidence="5 14" id="KW-0028">Amino-acid biosynthesis</keyword>
<dbReference type="GO" id="GO:0005948">
    <property type="term" value="C:acetolactate synthase complex"/>
    <property type="evidence" value="ECO:0007669"/>
    <property type="project" value="TreeGrafter"/>
</dbReference>
<evidence type="ECO:0000256" key="14">
    <source>
        <dbReference type="RuleBase" id="RU003591"/>
    </source>
</evidence>
<feature type="compositionally biased region" description="Pro residues" evidence="15">
    <location>
        <begin position="1"/>
        <end position="13"/>
    </location>
</feature>
<dbReference type="InterPro" id="IPR012001">
    <property type="entry name" value="Thiamin_PyroP_enz_TPP-bd_dom"/>
</dbReference>
<evidence type="ECO:0000259" key="18">
    <source>
        <dbReference type="Pfam" id="PF02776"/>
    </source>
</evidence>
<dbReference type="CDD" id="cd02015">
    <property type="entry name" value="TPP_AHAS"/>
    <property type="match status" value="1"/>
</dbReference>
<comment type="catalytic activity">
    <reaction evidence="13 14">
        <text>2 pyruvate + H(+) = (2S)-2-acetolactate + CO2</text>
        <dbReference type="Rhea" id="RHEA:25249"/>
        <dbReference type="ChEBI" id="CHEBI:15361"/>
        <dbReference type="ChEBI" id="CHEBI:15378"/>
        <dbReference type="ChEBI" id="CHEBI:16526"/>
        <dbReference type="ChEBI" id="CHEBI:58476"/>
        <dbReference type="EC" id="2.2.1.6"/>
    </reaction>
</comment>
<dbReference type="NCBIfam" id="NF005860">
    <property type="entry name" value="PRK07789.1"/>
    <property type="match status" value="1"/>
</dbReference>
<evidence type="ECO:0000259" key="16">
    <source>
        <dbReference type="Pfam" id="PF00205"/>
    </source>
</evidence>
<dbReference type="UniPathway" id="UPA00049">
    <property type="reaction ID" value="UER00059"/>
</dbReference>
<comment type="cofactor">
    <cofactor evidence="14">
        <name>Mg(2+)</name>
        <dbReference type="ChEBI" id="CHEBI:18420"/>
    </cofactor>
    <text evidence="14">Binds 1 Mg(2+) ion per subunit.</text>
</comment>
<feature type="compositionally biased region" description="Pro residues" evidence="15">
    <location>
        <begin position="25"/>
        <end position="34"/>
    </location>
</feature>
<evidence type="ECO:0000256" key="12">
    <source>
        <dbReference type="ARBA" id="ARBA00023304"/>
    </source>
</evidence>
<dbReference type="FunFam" id="3.40.50.970:FF:000016">
    <property type="entry name" value="Acetolactate synthase"/>
    <property type="match status" value="1"/>
</dbReference>
<keyword evidence="8 14" id="KW-0479">Metal-binding</keyword>
<evidence type="ECO:0000256" key="6">
    <source>
        <dbReference type="ARBA" id="ARBA00022630"/>
    </source>
</evidence>
<dbReference type="FunFam" id="3.40.50.1220:FF:000008">
    <property type="entry name" value="Acetolactate synthase"/>
    <property type="match status" value="1"/>
</dbReference>
<dbReference type="EMBL" id="BJLP01000010">
    <property type="protein sequence ID" value="GEA80435.1"/>
    <property type="molecule type" value="Genomic_DNA"/>
</dbReference>
<dbReference type="Pfam" id="PF00205">
    <property type="entry name" value="TPP_enzyme_M"/>
    <property type="match status" value="1"/>
</dbReference>
<evidence type="ECO:0000259" key="17">
    <source>
        <dbReference type="Pfam" id="PF02775"/>
    </source>
</evidence>
<evidence type="ECO:0000256" key="9">
    <source>
        <dbReference type="ARBA" id="ARBA00022827"/>
    </source>
</evidence>
<dbReference type="Proteomes" id="UP000315842">
    <property type="component" value="Unassembled WGS sequence"/>
</dbReference>
<evidence type="ECO:0000256" key="7">
    <source>
        <dbReference type="ARBA" id="ARBA00022679"/>
    </source>
</evidence>
<dbReference type="EC" id="2.2.1.6" evidence="4 14"/>
<evidence type="ECO:0000256" key="2">
    <source>
        <dbReference type="ARBA" id="ARBA00005025"/>
    </source>
</evidence>
<comment type="cofactor">
    <cofactor evidence="14">
        <name>thiamine diphosphate</name>
        <dbReference type="ChEBI" id="CHEBI:58937"/>
    </cofactor>
    <text evidence="14">Binds 1 thiamine pyrophosphate per subunit.</text>
</comment>
<evidence type="ECO:0000256" key="1">
    <source>
        <dbReference type="ARBA" id="ARBA00004974"/>
    </source>
</evidence>
<evidence type="ECO:0000313" key="20">
    <source>
        <dbReference type="Proteomes" id="UP000315842"/>
    </source>
</evidence>
<dbReference type="PANTHER" id="PTHR18968">
    <property type="entry name" value="THIAMINE PYROPHOSPHATE ENZYMES"/>
    <property type="match status" value="1"/>
</dbReference>
<dbReference type="GO" id="GO:0030976">
    <property type="term" value="F:thiamine pyrophosphate binding"/>
    <property type="evidence" value="ECO:0007669"/>
    <property type="project" value="UniProtKB-UniRule"/>
</dbReference>